<dbReference type="InterPro" id="IPR003595">
    <property type="entry name" value="Tyr_Pase_cat"/>
</dbReference>
<dbReference type="AlphaFoldDB" id="A0A0P7YST0"/>
<dbReference type="Pfam" id="PF00102">
    <property type="entry name" value="Y_phosphatase"/>
    <property type="match status" value="2"/>
</dbReference>
<reference evidence="6 7" key="1">
    <citation type="submission" date="2015-08" db="EMBL/GenBank/DDBJ databases">
        <title>The genome of the Asian arowana (Scleropages formosus).</title>
        <authorList>
            <person name="Tan M.H."/>
            <person name="Gan H.M."/>
            <person name="Croft L.J."/>
            <person name="Austin C.M."/>
        </authorList>
    </citation>
    <scope>NUCLEOTIDE SEQUENCE [LARGE SCALE GENOMIC DNA]</scope>
    <source>
        <strain evidence="6">Aro1</strain>
    </source>
</reference>
<dbReference type="GO" id="GO:0004726">
    <property type="term" value="F:non-membrane spanning protein tyrosine phosphatase activity"/>
    <property type="evidence" value="ECO:0007669"/>
    <property type="project" value="InterPro"/>
</dbReference>
<dbReference type="SMART" id="SM00194">
    <property type="entry name" value="PTPc"/>
    <property type="match status" value="1"/>
</dbReference>
<proteinExistence type="predicted"/>
<dbReference type="PANTHER" id="PTHR45983:SF4">
    <property type="entry name" value="TYROSINE-PROTEIN PHOSPHATASE NON-RECEPTOR TYPE 18"/>
    <property type="match status" value="1"/>
</dbReference>
<dbReference type="Gene3D" id="3.90.190.10">
    <property type="entry name" value="Protein tyrosine phosphatase superfamily"/>
    <property type="match status" value="2"/>
</dbReference>
<evidence type="ECO:0000256" key="4">
    <source>
        <dbReference type="SAM" id="MobiDB-lite"/>
    </source>
</evidence>
<sequence length="429" mass="47707">MEEHLRKFLELASDGAEARGRSEFALMTRLCVQLIRSQTAVIQQNTGLTTEAGALKENIKKNRYRDILPYDQSRVRLTLSAKECESDYINASFVQGAIENKLYIATQGPLKHTTGDFWRMVWQYQVKVIVMACRERENGKVFALVAILQPLLIYIGIQCAFGDQETRTVSQFQYTAWPDHGIPCTSSGILELMEMAHKVQGDSTAPIVIHCRFGPYKISHELSPGVHCSGRPCFACAGCGRTGVICTVDYVNDLLKTKEQYQFVYHIVAQMFEKTLLSSHDTYQNLTEIRQSRCGDVNSVKKREHQTTSSKTSDLQTRSKPAVKPRTSFPRAQNMNDTYAVVNKARQRPVSSFAVHHYDNADVGTASPAATAVYSTVKPKNRVRGSAPQLDVPVSDRAGAAANHWNGPSPSAEGDGDYEFVAGTSLFHT</sequence>
<dbReference type="STRING" id="113540.ENSSFOP00015004625"/>
<dbReference type="PRINTS" id="PR00700">
    <property type="entry name" value="PRTYPHPHTASE"/>
</dbReference>
<comment type="caution">
    <text evidence="6">The sequence shown here is derived from an EMBL/GenBank/DDBJ whole genome shotgun (WGS) entry which is preliminary data.</text>
</comment>
<feature type="region of interest" description="Disordered" evidence="4">
    <location>
        <begin position="297"/>
        <end position="330"/>
    </location>
</feature>
<evidence type="ECO:0000256" key="3">
    <source>
        <dbReference type="ARBA" id="ARBA00022912"/>
    </source>
</evidence>
<dbReference type="GO" id="GO:0005737">
    <property type="term" value="C:cytoplasm"/>
    <property type="evidence" value="ECO:0007669"/>
    <property type="project" value="TreeGrafter"/>
</dbReference>
<dbReference type="InterPro" id="IPR000242">
    <property type="entry name" value="PTP_cat"/>
</dbReference>
<dbReference type="GO" id="GO:0005634">
    <property type="term" value="C:nucleus"/>
    <property type="evidence" value="ECO:0007669"/>
    <property type="project" value="TreeGrafter"/>
</dbReference>
<feature type="compositionally biased region" description="Polar residues" evidence="4">
    <location>
        <begin position="307"/>
        <end position="319"/>
    </location>
</feature>
<dbReference type="Proteomes" id="UP000034805">
    <property type="component" value="Unassembled WGS sequence"/>
</dbReference>
<dbReference type="SMART" id="SM00404">
    <property type="entry name" value="PTPc_motif"/>
    <property type="match status" value="1"/>
</dbReference>
<evidence type="ECO:0000259" key="5">
    <source>
        <dbReference type="PROSITE" id="PS50055"/>
    </source>
</evidence>
<dbReference type="InterPro" id="IPR029021">
    <property type="entry name" value="Prot-tyrosine_phosphatase-like"/>
</dbReference>
<dbReference type="PANTHER" id="PTHR45983">
    <property type="entry name" value="TYROSINE PHOSPHATSE N18, PUTATIVE-RELATED"/>
    <property type="match status" value="1"/>
</dbReference>
<gene>
    <name evidence="6" type="ORF">Z043_110442</name>
</gene>
<accession>A0A0P7YST0</accession>
<organism evidence="6 7">
    <name type="scientific">Scleropages formosus</name>
    <name type="common">Asian bonytongue</name>
    <name type="synonym">Osteoglossum formosum</name>
    <dbReference type="NCBI Taxonomy" id="113540"/>
    <lineage>
        <taxon>Eukaryota</taxon>
        <taxon>Metazoa</taxon>
        <taxon>Chordata</taxon>
        <taxon>Craniata</taxon>
        <taxon>Vertebrata</taxon>
        <taxon>Euteleostomi</taxon>
        <taxon>Actinopterygii</taxon>
        <taxon>Neopterygii</taxon>
        <taxon>Teleostei</taxon>
        <taxon>Osteoglossocephala</taxon>
        <taxon>Osteoglossomorpha</taxon>
        <taxon>Osteoglossiformes</taxon>
        <taxon>Osteoglossidae</taxon>
        <taxon>Scleropages</taxon>
    </lineage>
</organism>
<feature type="domain" description="Tyrosine-protein phosphatase" evidence="5">
    <location>
        <begin position="35"/>
        <end position="306"/>
    </location>
</feature>
<dbReference type="EC" id="3.1.3.48" evidence="1"/>
<keyword evidence="6" id="KW-0675">Receptor</keyword>
<keyword evidence="3" id="KW-0904">Protein phosphatase</keyword>
<evidence type="ECO:0000256" key="1">
    <source>
        <dbReference type="ARBA" id="ARBA00013064"/>
    </source>
</evidence>
<dbReference type="InterPro" id="IPR047170">
    <property type="entry name" value="PTN12/18/22"/>
</dbReference>
<protein>
    <recommendedName>
        <fullName evidence="1">protein-tyrosine-phosphatase</fullName>
        <ecNumber evidence="1">3.1.3.48</ecNumber>
    </recommendedName>
</protein>
<name>A0A0P7YST0_SCLFO</name>
<evidence type="ECO:0000313" key="6">
    <source>
        <dbReference type="EMBL" id="KPP70704.1"/>
    </source>
</evidence>
<evidence type="ECO:0000256" key="2">
    <source>
        <dbReference type="ARBA" id="ARBA00022801"/>
    </source>
</evidence>
<dbReference type="EMBL" id="JARO02003333">
    <property type="protein sequence ID" value="KPP70704.1"/>
    <property type="molecule type" value="Genomic_DNA"/>
</dbReference>
<dbReference type="SUPFAM" id="SSF52799">
    <property type="entry name" value="(Phosphotyrosine protein) phosphatases II"/>
    <property type="match status" value="1"/>
</dbReference>
<dbReference type="PROSITE" id="PS50055">
    <property type="entry name" value="TYR_PHOSPHATASE_PTP"/>
    <property type="match status" value="1"/>
</dbReference>
<evidence type="ECO:0000313" key="7">
    <source>
        <dbReference type="Proteomes" id="UP000034805"/>
    </source>
</evidence>
<keyword evidence="2" id="KW-0378">Hydrolase</keyword>